<dbReference type="InterPro" id="IPR010648">
    <property type="entry name" value="UPF0270"/>
</dbReference>
<dbReference type="RefSeq" id="WP_194855721.1">
    <property type="nucleotide sequence ID" value="NZ_ARXR01000008.1"/>
</dbReference>
<sequence length="79" mass="9042">MIVPWQEIPPETLDNLIEEFVTRDGTDYGEQEIGTDTKVAQVREQLRRGQASVVFDDVTETISIFTREQLDELDRSSSP</sequence>
<evidence type="ECO:0000256" key="1">
    <source>
        <dbReference type="ARBA" id="ARBA00006450"/>
    </source>
</evidence>
<dbReference type="SUPFAM" id="SSF118001">
    <property type="entry name" value="YehU-like"/>
    <property type="match status" value="1"/>
</dbReference>
<dbReference type="Proteomes" id="UP000644441">
    <property type="component" value="Unassembled WGS sequence"/>
</dbReference>
<dbReference type="InterPro" id="IPR036685">
    <property type="entry name" value="YehU-like_sf"/>
</dbReference>
<organism evidence="2 3">
    <name type="scientific">Alloalcanivorax venustensis ISO4</name>
    <dbReference type="NCBI Taxonomy" id="1177184"/>
    <lineage>
        <taxon>Bacteria</taxon>
        <taxon>Pseudomonadati</taxon>
        <taxon>Pseudomonadota</taxon>
        <taxon>Gammaproteobacteria</taxon>
        <taxon>Oceanospirillales</taxon>
        <taxon>Alcanivoracaceae</taxon>
        <taxon>Alloalcanivorax</taxon>
    </lineage>
</organism>
<dbReference type="PIRSF" id="PIRSF006169">
    <property type="entry name" value="UCP006169"/>
    <property type="match status" value="1"/>
</dbReference>
<dbReference type="Pfam" id="PF06794">
    <property type="entry name" value="UPF0270"/>
    <property type="match status" value="1"/>
</dbReference>
<protein>
    <submittedName>
        <fullName evidence="2">Uncharacterized protein</fullName>
    </submittedName>
</protein>
<dbReference type="Gene3D" id="1.10.10.610">
    <property type="entry name" value="YehU-like"/>
    <property type="match status" value="1"/>
</dbReference>
<dbReference type="EMBL" id="ARXR01000008">
    <property type="protein sequence ID" value="MBF5052841.1"/>
    <property type="molecule type" value="Genomic_DNA"/>
</dbReference>
<comment type="caution">
    <text evidence="2">The sequence shown here is derived from an EMBL/GenBank/DDBJ whole genome shotgun (WGS) entry which is preliminary data.</text>
</comment>
<name>A0ABS0AFE4_9GAMM</name>
<gene>
    <name evidence="2" type="ORF">ISO4_01443</name>
</gene>
<evidence type="ECO:0000313" key="2">
    <source>
        <dbReference type="EMBL" id="MBF5052841.1"/>
    </source>
</evidence>
<reference evidence="2 3" key="1">
    <citation type="submission" date="2012-09" db="EMBL/GenBank/DDBJ databases">
        <title>Genome Sequence of alkane-degrading Bacterium Alcanivorax venustensis ISO4.</title>
        <authorList>
            <person name="Lai Q."/>
            <person name="Shao Z."/>
        </authorList>
    </citation>
    <scope>NUCLEOTIDE SEQUENCE [LARGE SCALE GENOMIC DNA]</scope>
    <source>
        <strain evidence="2 3">ISO4</strain>
    </source>
</reference>
<dbReference type="NCBIfam" id="NF003438">
    <property type="entry name" value="PRK04966.1"/>
    <property type="match status" value="1"/>
</dbReference>
<evidence type="ECO:0000313" key="3">
    <source>
        <dbReference type="Proteomes" id="UP000644441"/>
    </source>
</evidence>
<accession>A0ABS0AFE4</accession>
<comment type="similarity">
    <text evidence="1">Belongs to the UPF0270 family.</text>
</comment>
<keyword evidence="3" id="KW-1185">Reference proteome</keyword>
<proteinExistence type="inferred from homology"/>